<dbReference type="EMBL" id="CYKH01001766">
    <property type="protein sequence ID" value="CUG89742.1"/>
    <property type="molecule type" value="Genomic_DNA"/>
</dbReference>
<keyword evidence="9" id="KW-1185">Reference proteome</keyword>
<evidence type="ECO:0000256" key="6">
    <source>
        <dbReference type="ARBA" id="ARBA00038168"/>
    </source>
</evidence>
<dbReference type="PROSITE" id="PS50255">
    <property type="entry name" value="CYTOCHROME_B5_2"/>
    <property type="match status" value="1"/>
</dbReference>
<dbReference type="GO" id="GO:0046872">
    <property type="term" value="F:metal ion binding"/>
    <property type="evidence" value="ECO:0007669"/>
    <property type="project" value="UniProtKB-KW"/>
</dbReference>
<protein>
    <submittedName>
        <fullName evidence="8">Cytochrome b5, putative</fullName>
    </submittedName>
</protein>
<keyword evidence="3" id="KW-0479">Metal-binding</keyword>
<accession>A0A0S4JDV3</accession>
<gene>
    <name evidence="8" type="ORF">BSAL_23180</name>
</gene>
<dbReference type="GO" id="GO:0020037">
    <property type="term" value="F:heme binding"/>
    <property type="evidence" value="ECO:0007669"/>
    <property type="project" value="TreeGrafter"/>
</dbReference>
<evidence type="ECO:0000313" key="9">
    <source>
        <dbReference type="Proteomes" id="UP000051952"/>
    </source>
</evidence>
<evidence type="ECO:0000259" key="7">
    <source>
        <dbReference type="PROSITE" id="PS50255"/>
    </source>
</evidence>
<organism evidence="8 9">
    <name type="scientific">Bodo saltans</name>
    <name type="common">Flagellated protozoan</name>
    <dbReference type="NCBI Taxonomy" id="75058"/>
    <lineage>
        <taxon>Eukaryota</taxon>
        <taxon>Discoba</taxon>
        <taxon>Euglenozoa</taxon>
        <taxon>Kinetoplastea</taxon>
        <taxon>Metakinetoplastina</taxon>
        <taxon>Eubodonida</taxon>
        <taxon>Bodonidae</taxon>
        <taxon>Bodo</taxon>
    </lineage>
</organism>
<dbReference type="OMA" id="AFDDFGH"/>
<evidence type="ECO:0000313" key="8">
    <source>
        <dbReference type="EMBL" id="CUG89742.1"/>
    </source>
</evidence>
<dbReference type="PRINTS" id="PR00363">
    <property type="entry name" value="CYTOCHROMEB5"/>
</dbReference>
<reference evidence="9" key="1">
    <citation type="submission" date="2015-09" db="EMBL/GenBank/DDBJ databases">
        <authorList>
            <consortium name="Pathogen Informatics"/>
        </authorList>
    </citation>
    <scope>NUCLEOTIDE SEQUENCE [LARGE SCALE GENOMIC DNA]</scope>
    <source>
        <strain evidence="9">Lake Konstanz</strain>
    </source>
</reference>
<keyword evidence="5" id="KW-0408">Iron</keyword>
<evidence type="ECO:0000256" key="4">
    <source>
        <dbReference type="ARBA" id="ARBA00022824"/>
    </source>
</evidence>
<dbReference type="InterPro" id="IPR050668">
    <property type="entry name" value="Cytochrome_b5"/>
</dbReference>
<dbReference type="PANTHER" id="PTHR19359">
    <property type="entry name" value="CYTOCHROME B5"/>
    <property type="match status" value="1"/>
</dbReference>
<dbReference type="Gene3D" id="3.10.120.10">
    <property type="entry name" value="Cytochrome b5-like heme/steroid binding domain"/>
    <property type="match status" value="1"/>
</dbReference>
<keyword evidence="4" id="KW-0256">Endoplasmic reticulum</keyword>
<feature type="domain" description="Cytochrome b5 heme-binding" evidence="7">
    <location>
        <begin position="5"/>
        <end position="81"/>
    </location>
</feature>
<evidence type="ECO:0000256" key="2">
    <source>
        <dbReference type="ARBA" id="ARBA00022617"/>
    </source>
</evidence>
<proteinExistence type="inferred from homology"/>
<evidence type="ECO:0000256" key="5">
    <source>
        <dbReference type="ARBA" id="ARBA00023004"/>
    </source>
</evidence>
<dbReference type="SUPFAM" id="SSF55856">
    <property type="entry name" value="Cytochrome b5-like heme/steroid binding domain"/>
    <property type="match status" value="1"/>
</dbReference>
<dbReference type="GO" id="GO:0005783">
    <property type="term" value="C:endoplasmic reticulum"/>
    <property type="evidence" value="ECO:0007669"/>
    <property type="project" value="UniProtKB-SubCell"/>
</dbReference>
<dbReference type="SMART" id="SM01117">
    <property type="entry name" value="Cyt-b5"/>
    <property type="match status" value="1"/>
</dbReference>
<comment type="similarity">
    <text evidence="6">Belongs to the cytochrome b5 family.</text>
</comment>
<evidence type="ECO:0000256" key="1">
    <source>
        <dbReference type="ARBA" id="ARBA00004240"/>
    </source>
</evidence>
<dbReference type="GO" id="GO:0016020">
    <property type="term" value="C:membrane"/>
    <property type="evidence" value="ECO:0007669"/>
    <property type="project" value="TreeGrafter"/>
</dbReference>
<comment type="subcellular location">
    <subcellularLocation>
        <location evidence="1">Endoplasmic reticulum</location>
    </subcellularLocation>
</comment>
<dbReference type="InterPro" id="IPR036400">
    <property type="entry name" value="Cyt_B5-like_heme/steroid_sf"/>
</dbReference>
<dbReference type="OrthoDB" id="260519at2759"/>
<dbReference type="InterPro" id="IPR001199">
    <property type="entry name" value="Cyt_B5-like_heme/steroid-bd"/>
</dbReference>
<dbReference type="Pfam" id="PF00173">
    <property type="entry name" value="Cyt-b5"/>
    <property type="match status" value="1"/>
</dbReference>
<dbReference type="PANTHER" id="PTHR19359:SF129">
    <property type="entry name" value="CYTOCHROME B5 ISOFORM B"/>
    <property type="match status" value="1"/>
</dbReference>
<evidence type="ECO:0000256" key="3">
    <source>
        <dbReference type="ARBA" id="ARBA00022723"/>
    </source>
</evidence>
<dbReference type="AlphaFoldDB" id="A0A0S4JDV3"/>
<keyword evidence="2" id="KW-0349">Heme</keyword>
<name>A0A0S4JDV3_BODSA</name>
<dbReference type="Proteomes" id="UP000051952">
    <property type="component" value="Unassembled WGS sequence"/>
</dbReference>
<sequence>MATQTRVYTLAEVAEHRVANSWWIIIHGKVYDVTTFADVHPPPARRECFERGKDATSSFESVGHSGAAKAMMEDFYIGDISDSDKSVLDATSWRCRWFSEG</sequence>
<dbReference type="VEuPathDB" id="TriTrypDB:BSAL_23180"/>